<feature type="domain" description="EGF-like" evidence="15">
    <location>
        <begin position="1864"/>
        <end position="1902"/>
    </location>
</feature>
<dbReference type="InterPro" id="IPR056863">
    <property type="entry name" value="LMN_ATRN_NET-like_EGF"/>
</dbReference>
<dbReference type="SUPFAM" id="SSF48726">
    <property type="entry name" value="Immunoglobulin"/>
    <property type="match status" value="12"/>
</dbReference>
<evidence type="ECO:0000256" key="7">
    <source>
        <dbReference type="ARBA" id="ARBA00022869"/>
    </source>
</evidence>
<evidence type="ECO:0000256" key="2">
    <source>
        <dbReference type="ARBA" id="ARBA00022525"/>
    </source>
</evidence>
<feature type="domain" description="Laminin IV type A" evidence="18">
    <location>
        <begin position="288"/>
        <end position="470"/>
    </location>
</feature>
<feature type="domain" description="Laminin G" evidence="14">
    <location>
        <begin position="1691"/>
        <end position="1868"/>
    </location>
</feature>
<dbReference type="FunFam" id="2.60.40.10:FF:000032">
    <property type="entry name" value="palladin isoform X1"/>
    <property type="match status" value="4"/>
</dbReference>
<feature type="domain" description="Laminin EGF-like" evidence="16">
    <location>
        <begin position="98"/>
        <end position="147"/>
    </location>
</feature>
<feature type="domain" description="Ig-like" evidence="17">
    <location>
        <begin position="806"/>
        <end position="889"/>
    </location>
</feature>
<feature type="domain" description="Ig-like" evidence="17">
    <location>
        <begin position="712"/>
        <end position="798"/>
    </location>
</feature>
<reference evidence="19" key="1">
    <citation type="submission" date="2021-04" db="EMBL/GenBank/DDBJ databases">
        <authorList>
            <consortium name="Molecular Ecology Group"/>
        </authorList>
    </citation>
    <scope>NUCLEOTIDE SEQUENCE</scope>
</reference>
<dbReference type="InterPro" id="IPR002049">
    <property type="entry name" value="LE_dom"/>
</dbReference>
<dbReference type="InterPro" id="IPR007110">
    <property type="entry name" value="Ig-like_dom"/>
</dbReference>
<feature type="domain" description="EGF-like" evidence="15">
    <location>
        <begin position="2146"/>
        <end position="2178"/>
    </location>
</feature>
<evidence type="ECO:0000256" key="11">
    <source>
        <dbReference type="ARBA" id="ARBA00023319"/>
    </source>
</evidence>
<dbReference type="GO" id="GO:0043025">
    <property type="term" value="C:neuronal cell body"/>
    <property type="evidence" value="ECO:0007669"/>
    <property type="project" value="TreeGrafter"/>
</dbReference>
<dbReference type="PROSITE" id="PS01186">
    <property type="entry name" value="EGF_2"/>
    <property type="match status" value="2"/>
</dbReference>
<evidence type="ECO:0000256" key="5">
    <source>
        <dbReference type="ARBA" id="ARBA00022729"/>
    </source>
</evidence>
<feature type="non-terminal residue" evidence="19">
    <location>
        <position position="1"/>
    </location>
</feature>
<dbReference type="Gene3D" id="2.10.25.10">
    <property type="entry name" value="Laminin"/>
    <property type="match status" value="7"/>
</dbReference>
<keyword evidence="3" id="KW-0272">Extracellular matrix</keyword>
<dbReference type="InterPro" id="IPR000034">
    <property type="entry name" value="Laminin_IV"/>
</dbReference>
<dbReference type="CDD" id="cd00054">
    <property type="entry name" value="EGF_CA"/>
    <property type="match status" value="2"/>
</dbReference>
<dbReference type="InterPro" id="IPR013783">
    <property type="entry name" value="Ig-like_fold"/>
</dbReference>
<gene>
    <name evidence="19" type="ORF">CUNI_LOCUS8886</name>
</gene>
<dbReference type="SMART" id="SM00409">
    <property type="entry name" value="IG"/>
    <property type="match status" value="12"/>
</dbReference>
<organism evidence="19 20">
    <name type="scientific">Candidula unifasciata</name>
    <dbReference type="NCBI Taxonomy" id="100452"/>
    <lineage>
        <taxon>Eukaryota</taxon>
        <taxon>Metazoa</taxon>
        <taxon>Spiralia</taxon>
        <taxon>Lophotrochozoa</taxon>
        <taxon>Mollusca</taxon>
        <taxon>Gastropoda</taxon>
        <taxon>Heterobranchia</taxon>
        <taxon>Euthyneura</taxon>
        <taxon>Panpulmonata</taxon>
        <taxon>Eupulmonata</taxon>
        <taxon>Stylommatophora</taxon>
        <taxon>Helicina</taxon>
        <taxon>Helicoidea</taxon>
        <taxon>Geomitridae</taxon>
        <taxon>Candidula</taxon>
    </lineage>
</organism>
<feature type="domain" description="Ig-like" evidence="17">
    <location>
        <begin position="619"/>
        <end position="705"/>
    </location>
</feature>
<dbReference type="InterPro" id="IPR003598">
    <property type="entry name" value="Ig_sub2"/>
</dbReference>
<evidence type="ECO:0000259" key="16">
    <source>
        <dbReference type="PROSITE" id="PS50027"/>
    </source>
</evidence>
<feature type="disulfide bond" evidence="13">
    <location>
        <begin position="117"/>
        <end position="126"/>
    </location>
</feature>
<dbReference type="PANTHER" id="PTHR45080">
    <property type="entry name" value="CONTACTIN 5"/>
    <property type="match status" value="1"/>
</dbReference>
<dbReference type="Pfam" id="PF13927">
    <property type="entry name" value="Ig_3"/>
    <property type="match status" value="8"/>
</dbReference>
<feature type="domain" description="Laminin G" evidence="14">
    <location>
        <begin position="1947"/>
        <end position="2150"/>
    </location>
</feature>
<dbReference type="Pfam" id="PF00054">
    <property type="entry name" value="Laminin_G_1"/>
    <property type="match status" value="1"/>
</dbReference>
<dbReference type="SMART" id="SM00181">
    <property type="entry name" value="EGF"/>
    <property type="match status" value="8"/>
</dbReference>
<feature type="domain" description="EGF-like" evidence="15">
    <location>
        <begin position="1904"/>
        <end position="1942"/>
    </location>
</feature>
<feature type="domain" description="Ig-like" evidence="17">
    <location>
        <begin position="1283"/>
        <end position="1336"/>
    </location>
</feature>
<dbReference type="Gene3D" id="2.60.120.200">
    <property type="match status" value="2"/>
</dbReference>
<feature type="disulfide bond" evidence="13">
    <location>
        <begin position="232"/>
        <end position="241"/>
    </location>
</feature>
<dbReference type="FunFam" id="2.10.25.10:FF:000106">
    <property type="entry name" value="Heparan sulfate proteoglycan 2"/>
    <property type="match status" value="2"/>
</dbReference>
<dbReference type="SUPFAM" id="SSF57196">
    <property type="entry name" value="EGF/Laminin"/>
    <property type="match status" value="6"/>
</dbReference>
<keyword evidence="4 12" id="KW-0245">EGF-like domain</keyword>
<dbReference type="Pfam" id="PF07679">
    <property type="entry name" value="I-set"/>
    <property type="match status" value="3"/>
</dbReference>
<comment type="caution">
    <text evidence="19">The sequence shown here is derived from an EMBL/GenBank/DDBJ whole genome shotgun (WGS) entry which is preliminary data.</text>
</comment>
<dbReference type="InterPro" id="IPR050958">
    <property type="entry name" value="Cell_Adh-Cytoskel_Orgn"/>
</dbReference>
<dbReference type="GO" id="GO:0030424">
    <property type="term" value="C:axon"/>
    <property type="evidence" value="ECO:0007669"/>
    <property type="project" value="TreeGrafter"/>
</dbReference>
<evidence type="ECO:0000256" key="10">
    <source>
        <dbReference type="ARBA" id="ARBA00023292"/>
    </source>
</evidence>
<accession>A0A8S3Z4V2</accession>
<feature type="disulfide bond" evidence="12">
    <location>
        <begin position="1932"/>
        <end position="1941"/>
    </location>
</feature>
<feature type="domain" description="Ig-like" evidence="17">
    <location>
        <begin position="987"/>
        <end position="1071"/>
    </location>
</feature>
<feature type="domain" description="Laminin IV type A" evidence="18">
    <location>
        <begin position="1"/>
        <end position="64"/>
    </location>
</feature>
<feature type="domain" description="Laminin EGF-like" evidence="16">
    <location>
        <begin position="210"/>
        <end position="261"/>
    </location>
</feature>
<dbReference type="InterPro" id="IPR000742">
    <property type="entry name" value="EGF"/>
</dbReference>
<feature type="disulfide bond" evidence="12">
    <location>
        <begin position="1892"/>
        <end position="1901"/>
    </location>
</feature>
<dbReference type="GO" id="GO:0008046">
    <property type="term" value="F:axon guidance receptor activity"/>
    <property type="evidence" value="ECO:0007669"/>
    <property type="project" value="TreeGrafter"/>
</dbReference>
<dbReference type="Proteomes" id="UP000678393">
    <property type="component" value="Unassembled WGS sequence"/>
</dbReference>
<keyword evidence="6" id="KW-0677">Repeat</keyword>
<dbReference type="CDD" id="cd00055">
    <property type="entry name" value="EGF_Lam"/>
    <property type="match status" value="4"/>
</dbReference>
<dbReference type="GO" id="GO:0005604">
    <property type="term" value="C:basement membrane"/>
    <property type="evidence" value="ECO:0007669"/>
    <property type="project" value="UniProtKB-SubCell"/>
</dbReference>
<evidence type="ECO:0000256" key="13">
    <source>
        <dbReference type="PROSITE-ProRule" id="PRU00460"/>
    </source>
</evidence>
<dbReference type="Pfam" id="PF24973">
    <property type="entry name" value="EGF_LMN_ATRN"/>
    <property type="match status" value="2"/>
</dbReference>
<feature type="domain" description="Ig-like" evidence="17">
    <location>
        <begin position="1076"/>
        <end position="1163"/>
    </location>
</feature>
<dbReference type="SMART" id="SM00408">
    <property type="entry name" value="IGc2"/>
    <property type="match status" value="12"/>
</dbReference>
<feature type="domain" description="Ig-like" evidence="17">
    <location>
        <begin position="1516"/>
        <end position="1598"/>
    </location>
</feature>
<dbReference type="InterPro" id="IPR003599">
    <property type="entry name" value="Ig_sub"/>
</dbReference>
<keyword evidence="7" id="KW-0084">Basement membrane</keyword>
<dbReference type="Pfam" id="PF00052">
    <property type="entry name" value="Laminin_B"/>
    <property type="match status" value="2"/>
</dbReference>
<evidence type="ECO:0000259" key="15">
    <source>
        <dbReference type="PROSITE" id="PS50026"/>
    </source>
</evidence>
<proteinExistence type="predicted"/>
<sequence>TQWVRMDGEPATREHLLMALADLDFILIRAAHSRETEEAAISGISLDIAESRETGLERASSVEQCACPRGYKGLSCEDCDTGYTRSGGGLYLGLCEPCQCNGHSSECDPETGVCRNCRHNTQGDNCERCSRGFFGDASRGTVNDCQKCPCPLTESPNQFSPECVLSPDGQVTCTACPIGHTGRRCERCAPGYQGNPNQPGDYCKLINVTCDCDGRGTVPNTLCDPNTQQCQCKNNVQGRRCSTCREGYFNLNSENEMGCLRCFCMGVSTRCSSSNYYRDEIVPMLNSDGTHNFQLTNRRLSRTITDGFNINADRNEITFRNFGGIQREQESLFFSLPPKFRGDKISSYGGSLKFGLSYTTSYDSGREYMDVDVEIIGKQDKRMYYLHRPSPKARESYSYDILLTESSFRNLMDGQTPSREAFLTVLADIEAILIRATYHTVMDTVTLSDLRMEIAVPRPTGQRPAPEVESCVCPEGYTGLSCQECAGGYLRVEDSGTAIGRCVRCSCNGHATSCDPETGVCQNCQHNTVGDRCERCAPGFYGDPAAGTAYDCRPCPCPLTIPSNQFSPTCFLDQDTRVTCDRCPPGYTGRDCGQCAPGFQGNPREPGGQCERTIPSQLPTVTVNPVSLSLPLGTTAVFQCIPSGKSPFNVVWSRLDGRQLPRRATQGPGPNYLLTIPNLEFTDSARYVCQVSNADGTTREQATLNVEQVTRPVRIRIEEPTNIVARPGQTVRLICVAVQYSSAANYVLSWEKDGVLPSKATDFNGVLTIPNLTESDLGTYTCTGSEPGSSDRATATITFGTVLVAPTVRIEPRYIQTSEGDRVDFQCIAEGSPRPVVRWTKGPSDPLPSNIYTDETGVFRINSVSSTDQSEYYCTATNSQGTTSVRTIIYVQRSPVQVIVRRTNITAVIGQSEQLVCYAEGNNEVILVWTREGGLPVGAIQENGVLTLSNIQPTHAGTYICTGRTPTGIIGTATTRITVTGTAYTTPAVRVEPERQIIATGTTGTIHCIATGEPKPTITWSRVNGQLSPNHQVSGEYLRIQQATMEDRGIYVCTASNVVGTTQVSTLVEVERREPPVIELYPDVQVVRPIGSSALFQCRVIGGVPPPVVTWTRAGGRPFSSRTEVKADMGVIRFNSIGPEEQGEYMCSAANEIGTVTATASLRVEGPPIIEITPSKQIISLVGEKVNIECVGIGDPVPTVFWRSGIKRRSDVLPEAYDAGPGTAVLLFDSIQKTDAGQYICVATNERGRVEETVDVSVIDGGGPVRPSVSITGPERLSLTVGQIRWRRPGNQPLPPGHSVRNGVLYIPRIEPEYAGEYICSVESETVGTEFSATVYIIVSVTPRLTITPSRVTSRPGQPLQLRCQPSGQGPFTVEWTKLDGQLSPQARERDGVLEIRQVTRADAGRYRCVATGAGGSSDGFADVIVLAPPVVDVIPKQNLAVIGSTLEIRCNVQGDPPPDVQWEKERGQLPPQHQIRNGILTIYNIQPQDSGRYVCTASNDAGTVSAFTIVTVEDPFVSTGAGVQRVGVGDRVELECVVTGSVSPAVTWTKVEGPLPQSAIIGSGILIIPEVRTEDAGTYQCTVTNPQGTVRSRVELVVQSQPVFSVQQDYTTAALGTPAQLRCDASGSPQPRISWVKEDGELPYEHSVLEGGDLYIPKVRTEDSGTYNCLASNTYGTSKHPVILFVGAFVPYFQQNPVSYISYEPLRDVYLDLDILLSFRPEATDGLLLYNSQYKTDSGDFVCFGLQGQYPEFRFDVGSGAATIRGAQPLELNQWHTVHLKRNRKNGTLLVNDEPPYYGKSPGDFEGLDLAEPLYIGNVPDVTQIPTSARFPSGFVGGVSQIKIKGIDLDLGGEAREIINVEQYEVCRDRPCFNGGSCRPHNSKYGFICECPRGFTGSRCELVGERCYSGACGPQGKCYNLPGVSGFSCVCPFGFSGEGCVQRIRVADPAFNKTSFISYPTISGGLLSVRVRLLFKPRSLEDGIILYNAQRQDGQQDFIAILIKDGYLEFRFDIGSGAAVLRSRRPLTLNDWTTVLVDRKGLDATLFVNNDEVVSEQVLPRDELIYPHFGRGDINGGITNGNRTIGLNLERPLYLGGVDPFESIHPNTGVRNGFVGCVGELSIGDTSVRLIEDAIESLNIEDCGDRRLCERRPCRNDGQCVDLSPTQYRCACPQQFT</sequence>
<dbReference type="InterPro" id="IPR001791">
    <property type="entry name" value="Laminin_G"/>
</dbReference>
<dbReference type="PROSITE" id="PS50027">
    <property type="entry name" value="EGF_LAM_2"/>
    <property type="match status" value="3"/>
</dbReference>
<dbReference type="SMART" id="SM00180">
    <property type="entry name" value="EGF_Lam"/>
    <property type="match status" value="5"/>
</dbReference>
<feature type="domain" description="Ig-like" evidence="17">
    <location>
        <begin position="1168"/>
        <end position="1257"/>
    </location>
</feature>
<evidence type="ECO:0008006" key="21">
    <source>
        <dbReference type="Google" id="ProtNLM"/>
    </source>
</evidence>
<dbReference type="EMBL" id="CAJHNH020001502">
    <property type="protein sequence ID" value="CAG5123328.1"/>
    <property type="molecule type" value="Genomic_DNA"/>
</dbReference>
<dbReference type="PROSITE" id="PS50026">
    <property type="entry name" value="EGF_3"/>
    <property type="match status" value="3"/>
</dbReference>
<evidence type="ECO:0000256" key="3">
    <source>
        <dbReference type="ARBA" id="ARBA00022530"/>
    </source>
</evidence>
<evidence type="ECO:0000256" key="8">
    <source>
        <dbReference type="ARBA" id="ARBA00023157"/>
    </source>
</evidence>
<dbReference type="InterPro" id="IPR036179">
    <property type="entry name" value="Ig-like_dom_sf"/>
</dbReference>
<evidence type="ECO:0000259" key="17">
    <source>
        <dbReference type="PROSITE" id="PS50835"/>
    </source>
</evidence>
<feature type="domain" description="Ig-like" evidence="17">
    <location>
        <begin position="895"/>
        <end position="980"/>
    </location>
</feature>
<keyword evidence="9" id="KW-0325">Glycoprotein</keyword>
<dbReference type="InterPro" id="IPR013320">
    <property type="entry name" value="ConA-like_dom_sf"/>
</dbReference>
<dbReference type="PROSITE" id="PS50025">
    <property type="entry name" value="LAM_G_DOMAIN"/>
    <property type="match status" value="2"/>
</dbReference>
<keyword evidence="8 12" id="KW-1015">Disulfide bond</keyword>
<evidence type="ECO:0000256" key="12">
    <source>
        <dbReference type="PROSITE-ProRule" id="PRU00076"/>
    </source>
</evidence>
<name>A0A8S3Z4V2_9EUPU</name>
<dbReference type="Pfam" id="PF02210">
    <property type="entry name" value="Laminin_G_2"/>
    <property type="match status" value="1"/>
</dbReference>
<dbReference type="CDD" id="cd00096">
    <property type="entry name" value="Ig"/>
    <property type="match status" value="2"/>
</dbReference>
<dbReference type="SUPFAM" id="SSF49899">
    <property type="entry name" value="Concanavalin A-like lectins/glucanases"/>
    <property type="match status" value="2"/>
</dbReference>
<evidence type="ECO:0000256" key="6">
    <source>
        <dbReference type="ARBA" id="ARBA00022737"/>
    </source>
</evidence>
<dbReference type="CDD" id="cd00110">
    <property type="entry name" value="LamG"/>
    <property type="match status" value="2"/>
</dbReference>
<dbReference type="Pfam" id="PF00053">
    <property type="entry name" value="EGF_laminin"/>
    <property type="match status" value="5"/>
</dbReference>
<evidence type="ECO:0000256" key="9">
    <source>
        <dbReference type="ARBA" id="ARBA00023180"/>
    </source>
</evidence>
<dbReference type="SMART" id="SM00281">
    <property type="entry name" value="LamB"/>
    <property type="match status" value="1"/>
</dbReference>
<protein>
    <recommendedName>
        <fullName evidence="21">Basement membrane-specific heparan sulfate proteoglycan core protein</fullName>
    </recommendedName>
</protein>
<keyword evidence="5" id="KW-0732">Signal</keyword>
<feature type="non-terminal residue" evidence="19">
    <location>
        <position position="2178"/>
    </location>
</feature>
<evidence type="ECO:0000256" key="4">
    <source>
        <dbReference type="ARBA" id="ARBA00022536"/>
    </source>
</evidence>
<dbReference type="PROSITE" id="PS01248">
    <property type="entry name" value="EGF_LAM_1"/>
    <property type="match status" value="3"/>
</dbReference>
<evidence type="ECO:0000259" key="14">
    <source>
        <dbReference type="PROSITE" id="PS50025"/>
    </source>
</evidence>
<dbReference type="GO" id="GO:0007156">
    <property type="term" value="P:homophilic cell adhesion via plasma membrane adhesion molecules"/>
    <property type="evidence" value="ECO:0007669"/>
    <property type="project" value="TreeGrafter"/>
</dbReference>
<dbReference type="GO" id="GO:0005886">
    <property type="term" value="C:plasma membrane"/>
    <property type="evidence" value="ECO:0007669"/>
    <property type="project" value="TreeGrafter"/>
</dbReference>
<feature type="disulfide bond" evidence="13">
    <location>
        <begin position="524"/>
        <end position="533"/>
    </location>
</feature>
<evidence type="ECO:0000256" key="1">
    <source>
        <dbReference type="ARBA" id="ARBA00004302"/>
    </source>
</evidence>
<dbReference type="PROSITE" id="PS51115">
    <property type="entry name" value="LAMININ_IVA"/>
    <property type="match status" value="2"/>
</dbReference>
<evidence type="ECO:0000313" key="19">
    <source>
        <dbReference type="EMBL" id="CAG5123328.1"/>
    </source>
</evidence>
<comment type="caution">
    <text evidence="12">Lacks conserved residue(s) required for the propagation of feature annotation.</text>
</comment>
<dbReference type="FunFam" id="2.10.25.10:FF:000033">
    <property type="entry name" value="Laminin subunit alpha 2"/>
    <property type="match status" value="2"/>
</dbReference>
<evidence type="ECO:0000259" key="18">
    <source>
        <dbReference type="PROSITE" id="PS51115"/>
    </source>
</evidence>
<dbReference type="GO" id="GO:0050808">
    <property type="term" value="P:synapse organization"/>
    <property type="evidence" value="ECO:0007669"/>
    <property type="project" value="TreeGrafter"/>
</dbReference>
<feature type="domain" description="Ig-like" evidence="17">
    <location>
        <begin position="1343"/>
        <end position="1428"/>
    </location>
</feature>
<dbReference type="PANTHER" id="PTHR45080:SF8">
    <property type="entry name" value="IG-LIKE DOMAIN-CONTAINING PROTEIN"/>
    <property type="match status" value="1"/>
</dbReference>
<keyword evidence="11" id="KW-0393">Immunoglobulin domain</keyword>
<dbReference type="OrthoDB" id="10055367at2759"/>
<dbReference type="FunFam" id="2.10.25.10:FF:000090">
    <property type="entry name" value="laminin subunit alpha"/>
    <property type="match status" value="1"/>
</dbReference>
<comment type="subcellular location">
    <subcellularLocation>
        <location evidence="1">Secreted</location>
        <location evidence="1">Extracellular space</location>
        <location evidence="1">Extracellular matrix</location>
        <location evidence="1">Basement membrane</location>
    </subcellularLocation>
</comment>
<dbReference type="Gene3D" id="2.60.40.10">
    <property type="entry name" value="Immunoglobulins"/>
    <property type="match status" value="12"/>
</dbReference>
<dbReference type="FunFam" id="2.10.25.10:FF:000185">
    <property type="entry name" value="basement membrane-specific heparan sulfate proteoglycan core protein-like"/>
    <property type="match status" value="1"/>
</dbReference>
<feature type="domain" description="Ig-like" evidence="17">
    <location>
        <begin position="1603"/>
        <end position="1686"/>
    </location>
</feature>
<feature type="domain" description="Ig-like" evidence="17">
    <location>
        <begin position="1430"/>
        <end position="1512"/>
    </location>
</feature>
<feature type="disulfide bond" evidence="12">
    <location>
        <begin position="1873"/>
        <end position="1890"/>
    </location>
</feature>
<keyword evidence="2" id="KW-0964">Secreted</keyword>
<dbReference type="PROSITE" id="PS50835">
    <property type="entry name" value="IG_LIKE"/>
    <property type="match status" value="12"/>
</dbReference>
<keyword evidence="20" id="KW-1185">Reference proteome</keyword>
<dbReference type="SMART" id="SM00282">
    <property type="entry name" value="LamG"/>
    <property type="match status" value="2"/>
</dbReference>
<feature type="domain" description="Laminin EGF-like" evidence="16">
    <location>
        <begin position="505"/>
        <end position="554"/>
    </location>
</feature>
<keyword evidence="10 13" id="KW-0424">Laminin EGF-like domain</keyword>
<dbReference type="PROSITE" id="PS00022">
    <property type="entry name" value="EGF_1"/>
    <property type="match status" value="2"/>
</dbReference>
<dbReference type="InterPro" id="IPR013098">
    <property type="entry name" value="Ig_I-set"/>
</dbReference>
<feature type="disulfide bond" evidence="12">
    <location>
        <begin position="1913"/>
        <end position="1930"/>
    </location>
</feature>
<evidence type="ECO:0000313" key="20">
    <source>
        <dbReference type="Proteomes" id="UP000678393"/>
    </source>
</evidence>